<dbReference type="OrthoDB" id="8404008at2"/>
<keyword evidence="1" id="KW-0472">Membrane</keyword>
<evidence type="ECO:0000313" key="2">
    <source>
        <dbReference type="EMBL" id="KWV60009.1"/>
    </source>
</evidence>
<gene>
    <name evidence="2" type="ORF">AS026_27310</name>
</gene>
<keyword evidence="3" id="KW-1185">Reference proteome</keyword>
<feature type="transmembrane region" description="Helical" evidence="1">
    <location>
        <begin position="12"/>
        <end position="37"/>
    </location>
</feature>
<sequence length="127" mass="13332">MSDVSDQIASGLTFVVVAQAIAWVLLVFILFVTIAPIRLRPRTITHVNLDRSLAFAAMAFFFVLGYSQSPMLIAISCTVGAGLSELLQVFSPSRHARMPDALAKSVGAAVGAIAAMATLTTSALVGH</sequence>
<keyword evidence="1" id="KW-1133">Transmembrane helix</keyword>
<organism evidence="2 3">
    <name type="scientific">Rhizobium altiplani</name>
    <dbReference type="NCBI Taxonomy" id="1864509"/>
    <lineage>
        <taxon>Bacteria</taxon>
        <taxon>Pseudomonadati</taxon>
        <taxon>Pseudomonadota</taxon>
        <taxon>Alphaproteobacteria</taxon>
        <taxon>Hyphomicrobiales</taxon>
        <taxon>Rhizobiaceae</taxon>
        <taxon>Rhizobium/Agrobacterium group</taxon>
        <taxon>Rhizobium</taxon>
    </lineage>
</organism>
<comment type="caution">
    <text evidence="2">The sequence shown here is derived from an EMBL/GenBank/DDBJ whole genome shotgun (WGS) entry which is preliminary data.</text>
</comment>
<protein>
    <submittedName>
        <fullName evidence="2">Antibiotic resistance protein VanZ</fullName>
    </submittedName>
</protein>
<evidence type="ECO:0000256" key="1">
    <source>
        <dbReference type="SAM" id="Phobius"/>
    </source>
</evidence>
<keyword evidence="1" id="KW-0812">Transmembrane</keyword>
<dbReference type="EMBL" id="LNCD01000003">
    <property type="protein sequence ID" value="KWV60009.1"/>
    <property type="molecule type" value="Genomic_DNA"/>
</dbReference>
<evidence type="ECO:0000313" key="3">
    <source>
        <dbReference type="Proteomes" id="UP000068164"/>
    </source>
</evidence>
<accession>A0A109K398</accession>
<dbReference type="AlphaFoldDB" id="A0A109K398"/>
<feature type="transmembrane region" description="Helical" evidence="1">
    <location>
        <begin position="102"/>
        <end position="125"/>
    </location>
</feature>
<feature type="transmembrane region" description="Helical" evidence="1">
    <location>
        <begin position="49"/>
        <end position="66"/>
    </location>
</feature>
<dbReference type="Proteomes" id="UP000068164">
    <property type="component" value="Unassembled WGS sequence"/>
</dbReference>
<name>A0A109K398_9HYPH</name>
<dbReference type="RefSeq" id="WP_062368409.1">
    <property type="nucleotide sequence ID" value="NZ_LNCD01000003.1"/>
</dbReference>
<proteinExistence type="predicted"/>
<reference evidence="2 3" key="1">
    <citation type="submission" date="2015-11" db="EMBL/GenBank/DDBJ databases">
        <title>Draft Genome Sequence of the Strain BR 10423 (Rhizobium sp.) isolated from nodules of Mimosa pudica.</title>
        <authorList>
            <person name="Barauna A.C."/>
            <person name="Zilli J.E."/>
            <person name="Simoes-Araujo J.L."/>
            <person name="Reis V.M."/>
            <person name="James E.K."/>
            <person name="Reis F.B.Jr."/>
            <person name="Rouws L.F."/>
            <person name="Passos S.R."/>
            <person name="Gois S.R."/>
        </authorList>
    </citation>
    <scope>NUCLEOTIDE SEQUENCE [LARGE SCALE GENOMIC DNA]</scope>
    <source>
        <strain evidence="2 3">BR10423</strain>
    </source>
</reference>